<evidence type="ECO:0000313" key="2">
    <source>
        <dbReference type="Proteomes" id="UP001497680"/>
    </source>
</evidence>
<sequence length="439" mass="49688">MSSIQTIHDQLNDIKHVIVCVDPVDLDNIWVCLWALVRVPNAHIHVTLSPRVLDLQVPSFAGRFEELIKKVGLGYMLNVLDKDAEIDHLLGDKNLRDYFARDTTFQKDPHTKTHIPLYMALSALRFAKKFSSKGHAGSRYTFYWDTRSMETIIPGIHHPTHVNDYLYACSDDDLRVSKEYLHLRGPEREEKMVEIMNRTARRLAEQLGYQATADILHPLEELTELFKGPAAKTKSLVLGGGPFTEMVRILAETGLVPLAIFAMARTWFADVNISRSRTNYNDLLDLDAAMEVENIVKDRAIPTWFFPTECAKAKVESGEVLRACPWDFTTKELVGVFQAAGDIESYEQAAAFTLETKTLAKVHMFDLLAVVPLALPQSLRSRRAVSYWDEVNGQRAIRIKEAVNGPVNVFYPEEEVMAAYKEKVMKEMSHVLSPIAGRA</sequence>
<keyword evidence="2" id="KW-1185">Reference proteome</keyword>
<comment type="caution">
    <text evidence="1">The sequence shown here is derived from an EMBL/GenBank/DDBJ whole genome shotgun (WGS) entry which is preliminary data.</text>
</comment>
<dbReference type="EMBL" id="MU394467">
    <property type="protein sequence ID" value="KAI6080225.1"/>
    <property type="molecule type" value="Genomic_DNA"/>
</dbReference>
<dbReference type="Proteomes" id="UP001497680">
    <property type="component" value="Unassembled WGS sequence"/>
</dbReference>
<gene>
    <name evidence="1" type="ORF">F4821DRAFT_251992</name>
</gene>
<organism evidence="1 2">
    <name type="scientific">Hypoxylon rubiginosum</name>
    <dbReference type="NCBI Taxonomy" id="110542"/>
    <lineage>
        <taxon>Eukaryota</taxon>
        <taxon>Fungi</taxon>
        <taxon>Dikarya</taxon>
        <taxon>Ascomycota</taxon>
        <taxon>Pezizomycotina</taxon>
        <taxon>Sordariomycetes</taxon>
        <taxon>Xylariomycetidae</taxon>
        <taxon>Xylariales</taxon>
        <taxon>Hypoxylaceae</taxon>
        <taxon>Hypoxylon</taxon>
    </lineage>
</organism>
<accession>A0ACC0CIS6</accession>
<evidence type="ECO:0000313" key="1">
    <source>
        <dbReference type="EMBL" id="KAI6080225.1"/>
    </source>
</evidence>
<reference evidence="1 2" key="1">
    <citation type="journal article" date="2022" name="New Phytol.">
        <title>Ecological generalism drives hyperdiversity of secondary metabolite gene clusters in xylarialean endophytes.</title>
        <authorList>
            <person name="Franco M.E.E."/>
            <person name="Wisecaver J.H."/>
            <person name="Arnold A.E."/>
            <person name="Ju Y.M."/>
            <person name="Slot J.C."/>
            <person name="Ahrendt S."/>
            <person name="Moore L.P."/>
            <person name="Eastman K.E."/>
            <person name="Scott K."/>
            <person name="Konkel Z."/>
            <person name="Mondo S.J."/>
            <person name="Kuo A."/>
            <person name="Hayes R.D."/>
            <person name="Haridas S."/>
            <person name="Andreopoulos B."/>
            <person name="Riley R."/>
            <person name="LaButti K."/>
            <person name="Pangilinan J."/>
            <person name="Lipzen A."/>
            <person name="Amirebrahimi M."/>
            <person name="Yan J."/>
            <person name="Adam C."/>
            <person name="Keymanesh K."/>
            <person name="Ng V."/>
            <person name="Louie K."/>
            <person name="Northen T."/>
            <person name="Drula E."/>
            <person name="Henrissat B."/>
            <person name="Hsieh H.M."/>
            <person name="Youens-Clark K."/>
            <person name="Lutzoni F."/>
            <person name="Miadlikowska J."/>
            <person name="Eastwood D.C."/>
            <person name="Hamelin R.C."/>
            <person name="Grigoriev I.V."/>
            <person name="U'Ren J.M."/>
        </authorList>
    </citation>
    <scope>NUCLEOTIDE SEQUENCE [LARGE SCALE GENOMIC DNA]</scope>
    <source>
        <strain evidence="1 2">ER1909</strain>
    </source>
</reference>
<proteinExistence type="predicted"/>
<name>A0ACC0CIS6_9PEZI</name>
<protein>
    <submittedName>
        <fullName evidence="1">Uncharacterized protein</fullName>
    </submittedName>
</protein>